<evidence type="ECO:0000256" key="1">
    <source>
        <dbReference type="ARBA" id="ARBA00004123"/>
    </source>
</evidence>
<dbReference type="InterPro" id="IPR036397">
    <property type="entry name" value="RNaseH_sf"/>
</dbReference>
<dbReference type="CDD" id="cd05779">
    <property type="entry name" value="DNA_polB_epsilon_exo"/>
    <property type="match status" value="1"/>
</dbReference>
<dbReference type="FunFam" id="3.30.420.10:FF:000010">
    <property type="entry name" value="DNA polymerase epsilon catalytic subunit"/>
    <property type="match status" value="1"/>
</dbReference>
<dbReference type="EC" id="2.7.7.7" evidence="3"/>
<keyword evidence="4" id="KW-0004">4Fe-4S</keyword>
<proteinExistence type="inferred from homology"/>
<evidence type="ECO:0000256" key="3">
    <source>
        <dbReference type="ARBA" id="ARBA00012417"/>
    </source>
</evidence>
<evidence type="ECO:0000256" key="13">
    <source>
        <dbReference type="ARBA" id="ARBA00023014"/>
    </source>
</evidence>
<evidence type="ECO:0000256" key="16">
    <source>
        <dbReference type="SAM" id="MobiDB-lite"/>
    </source>
</evidence>
<keyword evidence="7" id="KW-0235">DNA replication</keyword>
<dbReference type="GO" id="GO:0008270">
    <property type="term" value="F:zinc ion binding"/>
    <property type="evidence" value="ECO:0007669"/>
    <property type="project" value="UniProtKB-KW"/>
</dbReference>
<reference evidence="18 19" key="1">
    <citation type="submission" date="2024-10" db="EMBL/GenBank/DDBJ databases">
        <title>Updated reference genomes for cyclostephanoid diatoms.</title>
        <authorList>
            <person name="Roberts W.R."/>
            <person name="Alverson A.J."/>
        </authorList>
    </citation>
    <scope>NUCLEOTIDE SEQUENCE [LARGE SCALE GENOMIC DNA]</scope>
    <source>
        <strain evidence="18 19">AJA232-27</strain>
    </source>
</reference>
<dbReference type="PANTHER" id="PTHR10670:SF0">
    <property type="entry name" value="DNA POLYMERASE EPSILON CATALYTIC SUBUNIT A"/>
    <property type="match status" value="1"/>
</dbReference>
<dbReference type="SUPFAM" id="SSF56672">
    <property type="entry name" value="DNA/RNA polymerases"/>
    <property type="match status" value="1"/>
</dbReference>
<dbReference type="InterPro" id="IPR006133">
    <property type="entry name" value="DNA-dir_DNA_pol_B_exonuc"/>
</dbReference>
<evidence type="ECO:0000256" key="14">
    <source>
        <dbReference type="ARBA" id="ARBA00023125"/>
    </source>
</evidence>
<dbReference type="Pfam" id="PF23250">
    <property type="entry name" value="zf_DPOE_2"/>
    <property type="match status" value="1"/>
</dbReference>
<dbReference type="GO" id="GO:0051539">
    <property type="term" value="F:4 iron, 4 sulfur cluster binding"/>
    <property type="evidence" value="ECO:0007669"/>
    <property type="project" value="UniProtKB-KW"/>
</dbReference>
<dbReference type="GO" id="GO:0006260">
    <property type="term" value="P:DNA replication"/>
    <property type="evidence" value="ECO:0007669"/>
    <property type="project" value="UniProtKB-KW"/>
</dbReference>
<dbReference type="InterPro" id="IPR043502">
    <property type="entry name" value="DNA/RNA_pol_sf"/>
</dbReference>
<evidence type="ECO:0000256" key="11">
    <source>
        <dbReference type="ARBA" id="ARBA00022932"/>
    </source>
</evidence>
<dbReference type="GO" id="GO:0005634">
    <property type="term" value="C:nucleus"/>
    <property type="evidence" value="ECO:0007669"/>
    <property type="project" value="UniProtKB-SubCell"/>
</dbReference>
<dbReference type="FunFam" id="1.10.132.60:FF:000002">
    <property type="entry name" value="DNA polymerase epsilon catalytic subunit"/>
    <property type="match status" value="1"/>
</dbReference>
<feature type="region of interest" description="Disordered" evidence="16">
    <location>
        <begin position="147"/>
        <end position="188"/>
    </location>
</feature>
<keyword evidence="9" id="KW-0863">Zinc-finger</keyword>
<dbReference type="SUPFAM" id="SSF53098">
    <property type="entry name" value="Ribonuclease H-like"/>
    <property type="match status" value="1"/>
</dbReference>
<dbReference type="InterPro" id="IPR013697">
    <property type="entry name" value="DNA_pol_e_suA_C"/>
</dbReference>
<evidence type="ECO:0000256" key="15">
    <source>
        <dbReference type="ARBA" id="ARBA00023242"/>
    </source>
</evidence>
<keyword evidence="13" id="KW-0411">Iron-sulfur</keyword>
<dbReference type="Gene3D" id="3.30.420.10">
    <property type="entry name" value="Ribonuclease H-like superfamily/Ribonuclease H"/>
    <property type="match status" value="1"/>
</dbReference>
<keyword evidence="11" id="KW-0239">DNA-directed DNA polymerase</keyword>
<evidence type="ECO:0000256" key="8">
    <source>
        <dbReference type="ARBA" id="ARBA00022723"/>
    </source>
</evidence>
<dbReference type="Pfam" id="PF03104">
    <property type="entry name" value="DNA_pol_B_exo1"/>
    <property type="match status" value="1"/>
</dbReference>
<keyword evidence="15" id="KW-0539">Nucleus</keyword>
<dbReference type="CDD" id="cd05535">
    <property type="entry name" value="POLBc_epsilon"/>
    <property type="match status" value="1"/>
</dbReference>
<keyword evidence="14" id="KW-0238">DNA-binding</keyword>
<sequence length="2899" mass="325407">MSSSSRYQRQMGRKSQKPNIYGSSSSVGGDGGTDADDAAARADKARRLRQQRQANLRRENATLDSKFGFEEFDHKAVMELRSKLVKKVRKEKMLAAAASATDIDVKNDVVLRSSGIGSSSSDDDRGLALHPGASGQRRGWVFNMVPTTLPPASNDDANAGGGSALDGGGGGFVGAGDEDGGGDGEVGSSNERSAVELFLIDEENRRFKATVVHEPYFYLIPEDKTQGSSSSTSTFMSGGSTTTINSSAASKKLEELHSHDRHDLQFNYQELLAALLRLYQPKGLNRVEILRKMDLDAPNHLGIHSQTLGGRPVIKLIFDNVDQLQRVKKEVLEVLQMNERKRADRGEEFDLFVPVMYDANYVNDGSISEANSGSITAQKEDPLSSLLDIREHDVPYLVRVCIDLNLRAGCWYTLTPLPSGGVALSDRGTLPKANPKVLAFDIECTKAPLKFPDAEFDSIFMISYMIDGQGYLILSRHVVGKDVANFEYTPKPKYPGPFVVINEMTEEALIRRFLLEFEKAAPQIVVTYNGDFFDWPFLERRAAVYGLDLRREIGFYDAAAVGSGGDSGGGGNGDSSSEYRGRTAVHLDAFRWVKRDSYLPQGSQGLKAVTKYKLGYDPVEVDPEDMVRFARDRPAHMASYSVSDAVATYYLYDKYVHLFIFSLCTVIPMGPEDVLRKGSGTLCEALLMVEACTKSIICPNKQVDPLAKFTPKGNLLESETYIGGKVECLESGVYRSDIEYKFDMIPAGFQGLIDNVDRDMTFAIEVEGGIDRSKITNYDEIKSEIIDKLELLRDRPKRMEKPLVYHIDVAAMYPNIILTNRLQPSAIVDDATCAACDFNQLRNNCKRKMQWVWRGDFNPATKGEYDRTKDQLMRETAIVASDGTGRAFQELNAKEQAKAVSDRLKLYSKNAYKKTKVTEEVTRTDTVCMRENDFYVDTVRQFRDRRYEYKKLTKVWGKKIGQANTPQQKKEAEDTTLVYDSLQVAHKCILNSFYGYVMRKGARWRSMEMAGIVTKTGADLIVQARQLIEQIGRPLELDTDGIWCILPGSFPNIFTFKLDDGSTFRLEYPCIMLNADVHKNFTNHQYQNLKDPLTGQYETRSECSIFFELDGPYRCMVLPASTDEGRLLKKRYAVFNFDGSLAELKGFELKRRGELELIKTFQSQVFERFLDGSTLADCYDSVANIANHWIDILDTRGESLDTDELFDLISENRNMSRQLDDYGDQKGTSQTTARRLGDFLGAEIIKDKGLNCKFIISQLPHGAPVTERAVPTAIWKAEPAIMKHFLRKWLKAPDMEGEDFDIRNVLDWDYYRERLNNTIRKIITIPAALQKVPNPVPRVPHPDWLQSTVRRMNDRFKQKSIKSIFGAAPSSSSLEIPSDVLDIEDFEHKSVGPGRPIFHSSKRLRAHATTEDKTTSDTTTEEIEKGSTETRIKLSKDNLPEWLKKKKELWRKQRKERQKLAIAAERANFLNDSANAKKKQRTALGSMEGYMRSAAEALTHHEWHVVELRELASSGGASSDGTFVLWVMIGNKSLQRIRIKMSRTVYVDSRVELQQGLIGSLVVKRVEKHLPHNRTSSALYEVSMPEFMYRSSNWIEQLKPKDPILQVNSENLNRMIESVYEMGTPLLLRAIMHLGSICRPSKDRADVKNGMVYDLSELSTVTRPNEGEYLHAQVSYRRIFLYESVNQKKKAGLVGLFIMDGSSGDSSLDLSRPQTCTAGSFSMNATCYFWVVKPGGKKVQKNITVRQCEGMFRQLITQLQDLATVDDYDEGEASSEYSCLSPDSTCVVSNLAYVADEKGALTGADNILKSYLQSNNGPTILLSNTTRPQPQFRKLVPSCNSFPLVPLAFPPGPAHNPSSSVLPALNWEPTAVQLCLEAYLHMGVVSYPKRISSARFSQVPIGNLSQDENTSMFDVLYARSLNKSRALLWANEMPNQPDLGSNALSLIGKTGAGFRPMEMDINNNDIWGDDDALVSPVIQRPGAYRCVCVEIDIFDLSIAALTDSSLAALPGSSASGMGKGSLLFDTETNFVSSATPLGDEMSTAISLPVLRSLIQSWLRDAFQTSSQIADDLLHDIYRLISSPDTLLNDPALHRVVHSLMKTTFLRLLGELQRLGSTIVSANFHKVVIATNKSNIYDAKEYVEFVISTILKRAGGGDDSIQTAEGLGRISLRPNNFYSHYLFLDQNNFGGIHFEQREIQDEEESEMTQLFNSVGGQENSLTVVPTVVCGWNIMQYLANDVAHDYFRTIIGRFSKDVFRKELLMEHNAKFKGAITVSPMSVTKTNDEDDEGSSFLTPQEQLLSYKKKMISKHFAHYLTRAVGELIEEGGGPDSFPQLPGSHLVLTDPALEFVKNVLVVLDLDPDVKQEVIYLKKSLFAQIGVQEYSADTLWKNPAAIFVLPDVYCMECHECYDVDLCATPPEDEESTVRQWLCGGCANPYDMDQIERRLVDIVQRKCVRYQLQDLRCTKTQQVAVRAMARSSDCSAALKLDIPRSEFYAFFFSTYDLDGLHWALTNIFHRSARNPNSSTRKELPQTLVARGGGDTYTTEYKLKHDLEQARYLVEQLAISDPETSNYFKSQVIPIYEQILSNIPPLSELTQTKGLYAFTKDDYTAGIGKVYNKALYLTTSDELDPSWRAQESVLNSLDWDLYQQNWFGVCGEDPSDLSDASTKNPTSSSNSGVIIIDDILTPKTLSIIRQLLLRNTHWFQTKTPLEFGKYVGSYIDDGLNDPIFLQLAKELHQSLPRIMKDHPLKYMWAYKYDSEWESGINLHADQSAVNVNIWLSSDGADLEEEGYGGGLVVFTAKPKEDWEFETYNTNTDFIVDELLRPTNFANITVPHKPNRAVIFDSALFHQTDNYRFKKGWYDNRINLTLLFGDMQKGGDGSCSPASSNDKVKADQ</sequence>
<dbReference type="InterPro" id="IPR012337">
    <property type="entry name" value="RNaseH-like_sf"/>
</dbReference>
<feature type="region of interest" description="Disordered" evidence="16">
    <location>
        <begin position="1403"/>
        <end position="1424"/>
    </location>
</feature>
<evidence type="ECO:0000256" key="2">
    <source>
        <dbReference type="ARBA" id="ARBA00005755"/>
    </source>
</evidence>
<evidence type="ECO:0000256" key="9">
    <source>
        <dbReference type="ARBA" id="ARBA00022771"/>
    </source>
</evidence>
<dbReference type="InterPro" id="IPR023211">
    <property type="entry name" value="DNA_pol_palm_dom_sf"/>
</dbReference>
<dbReference type="Gene3D" id="1.10.132.60">
    <property type="entry name" value="DNA polymerase family B, C-terminal domain"/>
    <property type="match status" value="1"/>
</dbReference>
<dbReference type="SMART" id="SM00486">
    <property type="entry name" value="POLBc"/>
    <property type="match status" value="1"/>
</dbReference>
<dbReference type="Pfam" id="PF22634">
    <property type="entry name" value="POL2_thumb"/>
    <property type="match status" value="1"/>
</dbReference>
<evidence type="ECO:0000313" key="18">
    <source>
        <dbReference type="EMBL" id="KAL3770190.1"/>
    </source>
</evidence>
<keyword evidence="19" id="KW-1185">Reference proteome</keyword>
<comment type="subcellular location">
    <subcellularLocation>
        <location evidence="1">Nucleus</location>
    </subcellularLocation>
</comment>
<keyword evidence="8" id="KW-0479">Metal-binding</keyword>
<organism evidence="18 19">
    <name type="scientific">Discostella pseudostelligera</name>
    <dbReference type="NCBI Taxonomy" id="259834"/>
    <lineage>
        <taxon>Eukaryota</taxon>
        <taxon>Sar</taxon>
        <taxon>Stramenopiles</taxon>
        <taxon>Ochrophyta</taxon>
        <taxon>Bacillariophyta</taxon>
        <taxon>Coscinodiscophyceae</taxon>
        <taxon>Thalassiosirophycidae</taxon>
        <taxon>Stephanodiscales</taxon>
        <taxon>Stephanodiscaceae</taxon>
        <taxon>Discostella</taxon>
    </lineage>
</organism>
<dbReference type="Gene3D" id="3.90.1600.10">
    <property type="entry name" value="Palm domain of DNA polymerase"/>
    <property type="match status" value="1"/>
</dbReference>
<accession>A0ABD3NBX3</accession>
<dbReference type="FunFam" id="3.90.1600.10:FF:000006">
    <property type="entry name" value="DNA polymerase epsilon catalytic subunit"/>
    <property type="match status" value="1"/>
</dbReference>
<evidence type="ECO:0000256" key="5">
    <source>
        <dbReference type="ARBA" id="ARBA00022679"/>
    </source>
</evidence>
<evidence type="ECO:0000256" key="12">
    <source>
        <dbReference type="ARBA" id="ARBA00023004"/>
    </source>
</evidence>
<feature type="region of interest" description="Disordered" evidence="16">
    <location>
        <begin position="1"/>
        <end position="61"/>
    </location>
</feature>
<evidence type="ECO:0000259" key="17">
    <source>
        <dbReference type="SMART" id="SM01159"/>
    </source>
</evidence>
<dbReference type="PANTHER" id="PTHR10670">
    <property type="entry name" value="DNA POLYMERASE EPSILON CATALYTIC SUBUNIT A"/>
    <property type="match status" value="1"/>
</dbReference>
<dbReference type="InterPro" id="IPR055191">
    <property type="entry name" value="POL2_thumb"/>
</dbReference>
<comment type="caution">
    <text evidence="18">The sequence shown here is derived from an EMBL/GenBank/DDBJ whole genome shotgun (WGS) entry which is preliminary data.</text>
</comment>
<keyword evidence="6" id="KW-0548">Nucleotidyltransferase</keyword>
<dbReference type="Pfam" id="PF08490">
    <property type="entry name" value="DUF1744"/>
    <property type="match status" value="1"/>
</dbReference>
<dbReference type="InterPro" id="IPR042087">
    <property type="entry name" value="DNA_pol_B_thumb"/>
</dbReference>
<evidence type="ECO:0000256" key="6">
    <source>
        <dbReference type="ARBA" id="ARBA00022695"/>
    </source>
</evidence>
<evidence type="ECO:0000256" key="7">
    <source>
        <dbReference type="ARBA" id="ARBA00022705"/>
    </source>
</evidence>
<dbReference type="SMART" id="SM01159">
    <property type="entry name" value="DUF1744"/>
    <property type="match status" value="1"/>
</dbReference>
<feature type="compositionally biased region" description="Gly residues" evidence="16">
    <location>
        <begin position="159"/>
        <end position="174"/>
    </location>
</feature>
<name>A0ABD3NBX3_9STRA</name>
<dbReference type="Proteomes" id="UP001530293">
    <property type="component" value="Unassembled WGS sequence"/>
</dbReference>
<keyword evidence="10" id="KW-0862">Zinc</keyword>
<dbReference type="InterPro" id="IPR029703">
    <property type="entry name" value="POL2"/>
</dbReference>
<dbReference type="InterPro" id="IPR006172">
    <property type="entry name" value="DNA-dir_DNA_pol_B"/>
</dbReference>
<dbReference type="EMBL" id="JALLBG020000044">
    <property type="protein sequence ID" value="KAL3770190.1"/>
    <property type="molecule type" value="Genomic_DNA"/>
</dbReference>
<dbReference type="GO" id="GO:0003887">
    <property type="term" value="F:DNA-directed DNA polymerase activity"/>
    <property type="evidence" value="ECO:0007669"/>
    <property type="project" value="UniProtKB-KW"/>
</dbReference>
<evidence type="ECO:0000256" key="10">
    <source>
        <dbReference type="ARBA" id="ARBA00022833"/>
    </source>
</evidence>
<comment type="similarity">
    <text evidence="2">Belongs to the DNA polymerase type-B family.</text>
</comment>
<dbReference type="Gene3D" id="3.30.342.10">
    <property type="entry name" value="DNA Polymerase, chain B, domain 1"/>
    <property type="match status" value="1"/>
</dbReference>
<evidence type="ECO:0000256" key="4">
    <source>
        <dbReference type="ARBA" id="ARBA00022485"/>
    </source>
</evidence>
<keyword evidence="12" id="KW-0408">Iron</keyword>
<evidence type="ECO:0000313" key="19">
    <source>
        <dbReference type="Proteomes" id="UP001530293"/>
    </source>
</evidence>
<feature type="domain" description="DNA polymerase epsilon catalytic subunit A C-terminal" evidence="17">
    <location>
        <begin position="1754"/>
        <end position="2191"/>
    </location>
</feature>
<dbReference type="GO" id="GO:0003677">
    <property type="term" value="F:DNA binding"/>
    <property type="evidence" value="ECO:0007669"/>
    <property type="project" value="UniProtKB-KW"/>
</dbReference>
<keyword evidence="5" id="KW-0808">Transferase</keyword>
<gene>
    <name evidence="18" type="ORF">ACHAWU_009130</name>
</gene>
<protein>
    <recommendedName>
        <fullName evidence="3">DNA-directed DNA polymerase</fullName>
        <ecNumber evidence="3">2.7.7.7</ecNumber>
    </recommendedName>
</protein>